<protein>
    <recommendedName>
        <fullName evidence="4">Condensation domain-containing protein</fullName>
    </recommendedName>
</protein>
<evidence type="ECO:0000313" key="3">
    <source>
        <dbReference type="Proteomes" id="UP001081071"/>
    </source>
</evidence>
<evidence type="ECO:0000256" key="1">
    <source>
        <dbReference type="SAM" id="MobiDB-lite"/>
    </source>
</evidence>
<proteinExistence type="predicted"/>
<organism evidence="2 3">
    <name type="scientific">Rhodococcus ruber</name>
    <dbReference type="NCBI Taxonomy" id="1830"/>
    <lineage>
        <taxon>Bacteria</taxon>
        <taxon>Bacillati</taxon>
        <taxon>Actinomycetota</taxon>
        <taxon>Actinomycetes</taxon>
        <taxon>Mycobacteriales</taxon>
        <taxon>Nocardiaceae</taxon>
        <taxon>Rhodococcus</taxon>
    </lineage>
</organism>
<name>A0ABT4MD13_9NOCA</name>
<evidence type="ECO:0008006" key="4">
    <source>
        <dbReference type="Google" id="ProtNLM"/>
    </source>
</evidence>
<accession>A0ABT4MD13</accession>
<dbReference type="RefSeq" id="WP_269603533.1">
    <property type="nucleotide sequence ID" value="NZ_JAPWIJ010000003.1"/>
</dbReference>
<comment type="caution">
    <text evidence="2">The sequence shown here is derived from an EMBL/GenBank/DDBJ whole genome shotgun (WGS) entry which is preliminary data.</text>
</comment>
<evidence type="ECO:0000313" key="2">
    <source>
        <dbReference type="EMBL" id="MCZ4518841.1"/>
    </source>
</evidence>
<dbReference type="EMBL" id="JAPWIJ010000003">
    <property type="protein sequence ID" value="MCZ4518841.1"/>
    <property type="molecule type" value="Genomic_DNA"/>
</dbReference>
<reference evidence="2" key="1">
    <citation type="submission" date="2022-12" db="EMBL/GenBank/DDBJ databases">
        <authorList>
            <person name="Krivoruchko A.V."/>
            <person name="Elkin A."/>
        </authorList>
    </citation>
    <scope>NUCLEOTIDE SEQUENCE</scope>
    <source>
        <strain evidence="2">IEGM 1391</strain>
    </source>
</reference>
<gene>
    <name evidence="2" type="ORF">O4220_09955</name>
</gene>
<dbReference type="Proteomes" id="UP001081071">
    <property type="component" value="Unassembled WGS sequence"/>
</dbReference>
<keyword evidence="3" id="KW-1185">Reference proteome</keyword>
<feature type="region of interest" description="Disordered" evidence="1">
    <location>
        <begin position="200"/>
        <end position="222"/>
    </location>
</feature>
<sequence>MTRIGFADHLFLRMHHGIGYPVYNQFLWWFDESVQREDLEKLRDNLSDGLLARRVCAPSVPTARERWVNSSVSHALDFHPESIESSEVLAWADGRLDSDIDPETGLGWRLAAAPLANGGTILSLTASHMVADGGALVAAFRSANSRSANSPAEQPRPIPAEHGLAAIGADVRDAVGQLRSAAGWLLSSAVSALPIPTRSVPTPASPRVGPRRSEVVTDPASDSAWTSPHVVAEVDAATWSAVAKRWGGTSNSLFIAVLTAASGNAGRASIGDTVQWSLPVSDRVDDDIRSNATKIVKIEVPVTDAAALDLSRIRSLSKAAFTAFAARQAAGHAPAGISQALVQMLPDAVVARVPQPRDGAEGLASNLGVLPDDFSTVAGVRARAVSGRATFFGADAQFARSLDGGLTAWVCETDATVTLTVHAMDPDRFPDDRALSDHVAAALTRWGLSAHFW</sequence>